<protein>
    <submittedName>
        <fullName evidence="3">Uncharacterized protein</fullName>
    </submittedName>
</protein>
<dbReference type="InParanoid" id="Q9WYJ6"/>
<dbReference type="Proteomes" id="UP000008183">
    <property type="component" value="Chromosome"/>
</dbReference>
<keyword evidence="2" id="KW-1133">Transmembrane helix</keyword>
<dbReference type="PIR" id="A72387">
    <property type="entry name" value="A72387"/>
</dbReference>
<dbReference type="EnsemblBacteria" id="AAD35448">
    <property type="protein sequence ID" value="AAD35448"/>
    <property type="gene ID" value="TM_0361"/>
</dbReference>
<feature type="transmembrane region" description="Helical" evidence="2">
    <location>
        <begin position="6"/>
        <end position="28"/>
    </location>
</feature>
<evidence type="ECO:0000313" key="4">
    <source>
        <dbReference type="Proteomes" id="UP000008183"/>
    </source>
</evidence>
<accession>Q9WYJ6</accession>
<keyword evidence="1" id="KW-0175">Coiled coil</keyword>
<feature type="coiled-coil region" evidence="1">
    <location>
        <begin position="60"/>
        <end position="91"/>
    </location>
</feature>
<gene>
    <name evidence="3" type="ordered locus">TM_0361</name>
</gene>
<dbReference type="SMR" id="Q9WYJ6"/>
<keyword evidence="2" id="KW-0472">Membrane</keyword>
<keyword evidence="2" id="KW-0812">Transmembrane</keyword>
<dbReference type="OrthoDB" id="37710at2"/>
<reference evidence="3 4" key="1">
    <citation type="journal article" date="1999" name="Nature">
        <title>Evidence for lateral gene transfer between Archaea and Bacteria from genome sequence of Thermotoga maritima.</title>
        <authorList>
            <person name="Nelson K.E."/>
            <person name="Clayton R.A."/>
            <person name="Gill S.R."/>
            <person name="Gwinn M.L."/>
            <person name="Dodson R.J."/>
            <person name="Haft D.H."/>
            <person name="Hickey E.K."/>
            <person name="Peterson J.D."/>
            <person name="Nelson W.C."/>
            <person name="Ketchum K.A."/>
            <person name="McDonald L."/>
            <person name="Utterback T.R."/>
            <person name="Malek J.A."/>
            <person name="Linher K.D."/>
            <person name="Garrett M.M."/>
            <person name="Stewart A.M."/>
            <person name="Cotton M.D."/>
            <person name="Pratt M.S."/>
            <person name="Phillips C.A."/>
            <person name="Richardson D."/>
            <person name="Heidelberg J."/>
            <person name="Sutton G.G."/>
            <person name="Fleischmann R.D."/>
            <person name="White O."/>
            <person name="Salzberg S.L."/>
            <person name="Smith H.O."/>
            <person name="Venter J.C."/>
            <person name="Fraser C.M."/>
        </authorList>
    </citation>
    <scope>NUCLEOTIDE SEQUENCE [LARGE SCALE GENOMIC DNA]</scope>
    <source>
        <strain evidence="4">ATCC 43589 / DSM 3109 / JCM 10099 / NBRC 100826 / MSB8</strain>
    </source>
</reference>
<evidence type="ECO:0000313" key="3">
    <source>
        <dbReference type="EMBL" id="AAD35448.1"/>
    </source>
</evidence>
<organism evidence="3 4">
    <name type="scientific">Thermotoga maritima (strain ATCC 43589 / DSM 3109 / JCM 10099 / NBRC 100826 / MSB8)</name>
    <dbReference type="NCBI Taxonomy" id="243274"/>
    <lineage>
        <taxon>Bacteria</taxon>
        <taxon>Thermotogati</taxon>
        <taxon>Thermotogota</taxon>
        <taxon>Thermotogae</taxon>
        <taxon>Thermotogales</taxon>
        <taxon>Thermotogaceae</taxon>
        <taxon>Thermotoga</taxon>
    </lineage>
</organism>
<evidence type="ECO:0000256" key="2">
    <source>
        <dbReference type="SAM" id="Phobius"/>
    </source>
</evidence>
<dbReference type="AlphaFoldDB" id="Q9WYJ6"/>
<evidence type="ECO:0000256" key="1">
    <source>
        <dbReference type="SAM" id="Coils"/>
    </source>
</evidence>
<sequence length="113" mass="13649">MHGGDIVWITALVVLGFTLYSFYTWAFLVRHRKIISYIEREILELEEREKLFRREVVSGNDFVKEKYEKILKLLEKAREDYNFEVEKFNRKLKSPLYFIPAKLFGEVPLEKKD</sequence>
<dbReference type="KEGG" id="tma:TM0361"/>
<proteinExistence type="predicted"/>
<dbReference type="KEGG" id="tmi:THEMA_02910"/>
<dbReference type="PaxDb" id="243274-THEMA_02910"/>
<name>Q9WYJ6_THEMA</name>
<dbReference type="PATRIC" id="fig|243274.18.peg.568"/>
<dbReference type="EMBL" id="AE000512">
    <property type="protein sequence ID" value="AAD35448.1"/>
    <property type="molecule type" value="Genomic_DNA"/>
</dbReference>
<keyword evidence="4" id="KW-1185">Reference proteome</keyword>